<dbReference type="PANTHER" id="PTHR43033:SF1">
    <property type="entry name" value="TRNA(ILE)-LYSIDINE SYNTHASE-RELATED"/>
    <property type="match status" value="1"/>
</dbReference>
<dbReference type="EC" id="6.3.4.19" evidence="6"/>
<evidence type="ECO:0000313" key="10">
    <source>
        <dbReference type="Proteomes" id="UP001202867"/>
    </source>
</evidence>
<dbReference type="Pfam" id="PF01171">
    <property type="entry name" value="ATP_bind_3"/>
    <property type="match status" value="1"/>
</dbReference>
<accession>A0ABT0DLH6</accession>
<evidence type="ECO:0000259" key="8">
    <source>
        <dbReference type="Pfam" id="PF01171"/>
    </source>
</evidence>
<name>A0ABT0DLH6_9HYPH</name>
<dbReference type="InterPro" id="IPR012795">
    <property type="entry name" value="tRNA_Ile_lys_synt_N"/>
</dbReference>
<dbReference type="CDD" id="cd01992">
    <property type="entry name" value="TilS_N"/>
    <property type="match status" value="1"/>
</dbReference>
<evidence type="ECO:0000256" key="2">
    <source>
        <dbReference type="ARBA" id="ARBA00022694"/>
    </source>
</evidence>
<dbReference type="NCBIfam" id="TIGR02432">
    <property type="entry name" value="lysidine_TilS_N"/>
    <property type="match status" value="1"/>
</dbReference>
<evidence type="ECO:0000313" key="9">
    <source>
        <dbReference type="EMBL" id="MCK0208132.1"/>
    </source>
</evidence>
<dbReference type="RefSeq" id="WP_247200115.1">
    <property type="nucleotide sequence ID" value="NZ_JALKCG010000002.1"/>
</dbReference>
<keyword evidence="10" id="KW-1185">Reference proteome</keyword>
<evidence type="ECO:0000256" key="4">
    <source>
        <dbReference type="ARBA" id="ARBA00022840"/>
    </source>
</evidence>
<evidence type="ECO:0000256" key="7">
    <source>
        <dbReference type="SAM" id="MobiDB-lite"/>
    </source>
</evidence>
<feature type="binding site" evidence="6">
    <location>
        <begin position="35"/>
        <end position="40"/>
    </location>
    <ligand>
        <name>ATP</name>
        <dbReference type="ChEBI" id="CHEBI:30616"/>
    </ligand>
</feature>
<dbReference type="SUPFAM" id="SSF52402">
    <property type="entry name" value="Adenine nucleotide alpha hydrolases-like"/>
    <property type="match status" value="1"/>
</dbReference>
<dbReference type="InterPro" id="IPR011063">
    <property type="entry name" value="TilS/TtcA_N"/>
</dbReference>
<dbReference type="PANTHER" id="PTHR43033">
    <property type="entry name" value="TRNA(ILE)-LYSIDINE SYNTHASE-RELATED"/>
    <property type="match status" value="1"/>
</dbReference>
<evidence type="ECO:0000256" key="5">
    <source>
        <dbReference type="ARBA" id="ARBA00048539"/>
    </source>
</evidence>
<dbReference type="InterPro" id="IPR012094">
    <property type="entry name" value="tRNA_Ile_lys_synt"/>
</dbReference>
<keyword evidence="4 6" id="KW-0067">ATP-binding</keyword>
<keyword evidence="2 6" id="KW-0819">tRNA processing</keyword>
<proteinExistence type="inferred from homology"/>
<keyword evidence="6" id="KW-0963">Cytoplasm</keyword>
<sequence length="356" mass="37012">MPAAEPGTAPDTSGPHRADPFAPFARHARVLLAVSGGPDSTALLLLAHRWRQAGGAATELYVATVDHGLRPTARAEAEAVGTLARELGLPHAILTLPAPLPKARLQEAARHARYEALAAHARAIGAGAIATAHTLDDQAETVLFRLLRGSGIAGLAGIPDERGLDEGGPGGIRLIRPLLGWPKAALIEECRRAGASFAEDPSNRDPRFARTRLRALLPSLAAEGLDAGALARLAARMARAEAALEAAVDAAQARLLAEGQGMAGRLRFPRAGLTALPAEIGLRLLGRAVESVGEGPVELGKLEALAGWLAALRPEDTGARTLAGALMRVNRHAVTVAPAPARRVAAHDRQPSARSR</sequence>
<dbReference type="GO" id="GO:0032267">
    <property type="term" value="F:tRNA(Ile)-lysidine synthase activity"/>
    <property type="evidence" value="ECO:0007669"/>
    <property type="project" value="UniProtKB-EC"/>
</dbReference>
<comment type="catalytic activity">
    <reaction evidence="5 6">
        <text>cytidine(34) in tRNA(Ile2) + L-lysine + ATP = lysidine(34) in tRNA(Ile2) + AMP + diphosphate + H(+)</text>
        <dbReference type="Rhea" id="RHEA:43744"/>
        <dbReference type="Rhea" id="RHEA-COMP:10625"/>
        <dbReference type="Rhea" id="RHEA-COMP:10670"/>
        <dbReference type="ChEBI" id="CHEBI:15378"/>
        <dbReference type="ChEBI" id="CHEBI:30616"/>
        <dbReference type="ChEBI" id="CHEBI:32551"/>
        <dbReference type="ChEBI" id="CHEBI:33019"/>
        <dbReference type="ChEBI" id="CHEBI:82748"/>
        <dbReference type="ChEBI" id="CHEBI:83665"/>
        <dbReference type="ChEBI" id="CHEBI:456215"/>
        <dbReference type="EC" id="6.3.4.19"/>
    </reaction>
</comment>
<comment type="caution">
    <text evidence="9">The sequence shown here is derived from an EMBL/GenBank/DDBJ whole genome shotgun (WGS) entry which is preliminary data.</text>
</comment>
<dbReference type="HAMAP" id="MF_01161">
    <property type="entry name" value="tRNA_Ile_lys_synt"/>
    <property type="match status" value="1"/>
</dbReference>
<dbReference type="EMBL" id="JALKCG010000002">
    <property type="protein sequence ID" value="MCK0208132.1"/>
    <property type="molecule type" value="Genomic_DNA"/>
</dbReference>
<dbReference type="Gene3D" id="3.40.50.620">
    <property type="entry name" value="HUPs"/>
    <property type="match status" value="1"/>
</dbReference>
<feature type="region of interest" description="Disordered" evidence="7">
    <location>
        <begin position="1"/>
        <end position="20"/>
    </location>
</feature>
<feature type="domain" description="tRNA(Ile)-lysidine/2-thiocytidine synthase N-terminal" evidence="8">
    <location>
        <begin position="30"/>
        <end position="215"/>
    </location>
</feature>
<gene>
    <name evidence="6 9" type="primary">tilS</name>
    <name evidence="9" type="ORF">MWN33_08830</name>
</gene>
<evidence type="ECO:0000256" key="6">
    <source>
        <dbReference type="HAMAP-Rule" id="MF_01161"/>
    </source>
</evidence>
<comment type="domain">
    <text evidence="6">The N-terminal region contains the highly conserved SGGXDS motif, predicted to be a P-loop motif involved in ATP binding.</text>
</comment>
<evidence type="ECO:0000256" key="3">
    <source>
        <dbReference type="ARBA" id="ARBA00022741"/>
    </source>
</evidence>
<comment type="similarity">
    <text evidence="6">Belongs to the tRNA(Ile)-lysidine synthase family.</text>
</comment>
<keyword evidence="1 6" id="KW-0436">Ligase</keyword>
<keyword evidence="3 6" id="KW-0547">Nucleotide-binding</keyword>
<comment type="subcellular location">
    <subcellularLocation>
        <location evidence="6">Cytoplasm</location>
    </subcellularLocation>
</comment>
<protein>
    <recommendedName>
        <fullName evidence="6">tRNA(Ile)-lysidine synthase</fullName>
        <ecNumber evidence="6">6.3.4.19</ecNumber>
    </recommendedName>
    <alternativeName>
        <fullName evidence="6">tRNA(Ile)-2-lysyl-cytidine synthase</fullName>
    </alternativeName>
    <alternativeName>
        <fullName evidence="6">tRNA(Ile)-lysidine synthetase</fullName>
    </alternativeName>
</protein>
<evidence type="ECO:0000256" key="1">
    <source>
        <dbReference type="ARBA" id="ARBA00022598"/>
    </source>
</evidence>
<organism evidence="9 10">
    <name type="scientific">Ancylobacter koreensis</name>
    <dbReference type="NCBI Taxonomy" id="266121"/>
    <lineage>
        <taxon>Bacteria</taxon>
        <taxon>Pseudomonadati</taxon>
        <taxon>Pseudomonadota</taxon>
        <taxon>Alphaproteobacteria</taxon>
        <taxon>Hyphomicrobiales</taxon>
        <taxon>Xanthobacteraceae</taxon>
        <taxon>Ancylobacter</taxon>
    </lineage>
</organism>
<dbReference type="InterPro" id="IPR014729">
    <property type="entry name" value="Rossmann-like_a/b/a_fold"/>
</dbReference>
<reference evidence="10" key="1">
    <citation type="submission" date="2023-07" db="EMBL/GenBank/DDBJ databases">
        <title>Ancylobacter moscoviensis sp. nov., facultatively methylotrophic bacteria from activated sludge and the reclassification of Starkeya novella (Starkey 1934) Kelly et al. 2000 as Ancylobacter novellus comb. nov., Starkeya koreensis Im et al. 2006 as Ancylobacter koreensis comb.nov., Angulomicrobium tetraedrale Vasil'eva et al. 1986 as Ancylobacter tetraedralis comb. nov., Angulomicrobium amanitiforme Fritz et al. 2004 as Ancylobacter amanitiformis comb. nov. and Methylorhabdus multivorans Doronina et al. 1996 as Ancylobacter multivorans comb. nov. and emended description of the genus Ancylobacter.</title>
        <authorList>
            <person name="Doronina N."/>
            <person name="Chemodurova A."/>
            <person name="Grouzdev D."/>
            <person name="Koziaeva V."/>
            <person name="Shi W."/>
            <person name="Wu L."/>
            <person name="Kaparullina E."/>
        </authorList>
    </citation>
    <scope>NUCLEOTIDE SEQUENCE [LARGE SCALE GENOMIC DNA]</scope>
    <source>
        <strain evidence="10">Jip08</strain>
    </source>
</reference>
<comment type="function">
    <text evidence="6">Ligates lysine onto the cytidine present at position 34 of the AUA codon-specific tRNA(Ile) that contains the anticodon CAU, in an ATP-dependent manner. Cytidine is converted to lysidine, thus changing the amino acid specificity of the tRNA from methionine to isoleucine.</text>
</comment>
<dbReference type="Proteomes" id="UP001202867">
    <property type="component" value="Unassembled WGS sequence"/>
</dbReference>